<reference evidence="1" key="2">
    <citation type="journal article" date="2021" name="PeerJ">
        <title>Extensive microbial diversity within the chicken gut microbiome revealed by metagenomics and culture.</title>
        <authorList>
            <person name="Gilroy R."/>
            <person name="Ravi A."/>
            <person name="Getino M."/>
            <person name="Pursley I."/>
            <person name="Horton D.L."/>
            <person name="Alikhan N.F."/>
            <person name="Baker D."/>
            <person name="Gharbi K."/>
            <person name="Hall N."/>
            <person name="Watson M."/>
            <person name="Adriaenssens E.M."/>
            <person name="Foster-Nyarko E."/>
            <person name="Jarju S."/>
            <person name="Secka A."/>
            <person name="Antonio M."/>
            <person name="Oren A."/>
            <person name="Chaudhuri R.R."/>
            <person name="La Ragione R."/>
            <person name="Hildebrand F."/>
            <person name="Pallen M.J."/>
        </authorList>
    </citation>
    <scope>NUCLEOTIDE SEQUENCE</scope>
    <source>
        <strain evidence="1">ChiSjej2B20-13462</strain>
    </source>
</reference>
<name>A0A9D0Z7E8_9FIRM</name>
<evidence type="ECO:0000313" key="2">
    <source>
        <dbReference type="Proteomes" id="UP000886874"/>
    </source>
</evidence>
<dbReference type="EMBL" id="DVFN01000137">
    <property type="protein sequence ID" value="HIQ70527.1"/>
    <property type="molecule type" value="Genomic_DNA"/>
</dbReference>
<protein>
    <submittedName>
        <fullName evidence="1">Uncharacterized protein</fullName>
    </submittedName>
</protein>
<proteinExistence type="predicted"/>
<dbReference type="AlphaFoldDB" id="A0A9D0Z7E8"/>
<reference evidence="1" key="1">
    <citation type="submission" date="2020-10" db="EMBL/GenBank/DDBJ databases">
        <authorList>
            <person name="Gilroy R."/>
        </authorList>
    </citation>
    <scope>NUCLEOTIDE SEQUENCE</scope>
    <source>
        <strain evidence="1">ChiSjej2B20-13462</strain>
    </source>
</reference>
<gene>
    <name evidence="1" type="ORF">IAA67_09385</name>
</gene>
<evidence type="ECO:0000313" key="1">
    <source>
        <dbReference type="EMBL" id="HIQ70527.1"/>
    </source>
</evidence>
<sequence>MSGEIRFFPMREFENLDLEAMSDEELVALQERILAHMNALGEIEPEDMDSEAFEAWSERYEFLEDLTDDIAELLGI</sequence>
<organism evidence="1 2">
    <name type="scientific">Candidatus Avoscillospira stercorigallinarum</name>
    <dbReference type="NCBI Taxonomy" id="2840708"/>
    <lineage>
        <taxon>Bacteria</taxon>
        <taxon>Bacillati</taxon>
        <taxon>Bacillota</taxon>
        <taxon>Clostridia</taxon>
        <taxon>Eubacteriales</taxon>
        <taxon>Oscillospiraceae</taxon>
        <taxon>Oscillospiraceae incertae sedis</taxon>
        <taxon>Candidatus Avoscillospira</taxon>
    </lineage>
</organism>
<accession>A0A9D0Z7E8</accession>
<comment type="caution">
    <text evidence="1">The sequence shown here is derived from an EMBL/GenBank/DDBJ whole genome shotgun (WGS) entry which is preliminary data.</text>
</comment>
<dbReference type="Proteomes" id="UP000886874">
    <property type="component" value="Unassembled WGS sequence"/>
</dbReference>